<accession>A0A9X4AWK3</accession>
<dbReference type="AlphaFoldDB" id="A0A9X4AWK3"/>
<dbReference type="RefSeq" id="WP_272426372.1">
    <property type="nucleotide sequence ID" value="NZ_JAGTJJ010000028.1"/>
</dbReference>
<feature type="chain" id="PRO_5040932160" description="Bacterial virulence factor lipase N-terminal domain-containing protein" evidence="1">
    <location>
        <begin position="23"/>
        <end position="686"/>
    </location>
</feature>
<dbReference type="PROSITE" id="PS51257">
    <property type="entry name" value="PROKAR_LIPOPROTEIN"/>
    <property type="match status" value="1"/>
</dbReference>
<comment type="caution">
    <text evidence="2">The sequence shown here is derived from an EMBL/GenBank/DDBJ whole genome shotgun (WGS) entry which is preliminary data.</text>
</comment>
<organism evidence="2 3">
    <name type="scientific">Polyangium jinanense</name>
    <dbReference type="NCBI Taxonomy" id="2829994"/>
    <lineage>
        <taxon>Bacteria</taxon>
        <taxon>Pseudomonadati</taxon>
        <taxon>Myxococcota</taxon>
        <taxon>Polyangia</taxon>
        <taxon>Polyangiales</taxon>
        <taxon>Polyangiaceae</taxon>
        <taxon>Polyangium</taxon>
    </lineage>
</organism>
<reference evidence="2 3" key="1">
    <citation type="submission" date="2021-04" db="EMBL/GenBank/DDBJ databases">
        <title>Genome analysis of Polyangium sp.</title>
        <authorList>
            <person name="Li Y."/>
            <person name="Wang J."/>
        </authorList>
    </citation>
    <scope>NUCLEOTIDE SEQUENCE [LARGE SCALE GENOMIC DNA]</scope>
    <source>
        <strain evidence="2 3">SDU14</strain>
    </source>
</reference>
<dbReference type="EMBL" id="JAGTJJ010000028">
    <property type="protein sequence ID" value="MDC3985417.1"/>
    <property type="molecule type" value="Genomic_DNA"/>
</dbReference>
<name>A0A9X4AWK3_9BACT</name>
<protein>
    <recommendedName>
        <fullName evidence="4">Bacterial virulence factor lipase N-terminal domain-containing protein</fullName>
    </recommendedName>
</protein>
<keyword evidence="3" id="KW-1185">Reference proteome</keyword>
<evidence type="ECO:0000313" key="3">
    <source>
        <dbReference type="Proteomes" id="UP001151081"/>
    </source>
</evidence>
<keyword evidence="1" id="KW-0732">Signal</keyword>
<dbReference type="Proteomes" id="UP001151081">
    <property type="component" value="Unassembled WGS sequence"/>
</dbReference>
<evidence type="ECO:0000256" key="1">
    <source>
        <dbReference type="SAM" id="SignalP"/>
    </source>
</evidence>
<feature type="signal peptide" evidence="1">
    <location>
        <begin position="1"/>
        <end position="22"/>
    </location>
</feature>
<sequence length="686" mass="70748">MPRAFARPRVSAHLSAAALVLAATGLGCGPSGTNPPAPRRTRIALDFTGESGFFGAPFPSDARLTASGTADLSAFPNPSNNGIAAQMIDLAGDVRGFGTTTAVYFGLDGPLPAGELLAPVDSLAPEAPALLLDVSASGPDSLRRSPISAHFLEDGGPYGAPNLLALLPVQGVPLRPNTTYAAVVRTSLADRDGAPLGVSPAMADLRAGKAPAGMSEEALATYTKALTALAEAGIPADEIAALTVFTTATPIDDYARVAEAMLAEPLPAPSSPFVRNEVFDAYCVYETTMGLPVYQSGEPPYTSAGGNWVFDTAGNPMLQRYEDANFVVTVPRRPMPPAGYPIVLFSRTGAGGERPLVDRGVRAEPGGPALEPGTGPALTFARAGFAGASADGPHGGLRNKTGGDEQFLVFNVGNPVALRDNIRQSAAELGLLTHILGALEIDVADCPGADAAGGKARFDTETLALMGHSMGASIVPLTAAFEPRVRALLLSGAGASFLANIVHKQKPLATRPLAESLVGVSGTGYTLTEVDPLLNLLQWAGEPADVQPYASRILRESEGPPRHVLMMQGIVDHYILPPIANPMSLSLGLDLAGSPLDASHPELAVYPPLSALLSLGGRAEIPLPASGNVDGATAVVVQHPEDGVEDGHEVVFQTEPPKHQMQCFLESFAKGTPRVPTAAPVSAACD</sequence>
<gene>
    <name evidence="2" type="ORF">KEG57_33370</name>
</gene>
<evidence type="ECO:0008006" key="4">
    <source>
        <dbReference type="Google" id="ProtNLM"/>
    </source>
</evidence>
<evidence type="ECO:0000313" key="2">
    <source>
        <dbReference type="EMBL" id="MDC3985417.1"/>
    </source>
</evidence>
<dbReference type="SUPFAM" id="SSF53474">
    <property type="entry name" value="alpha/beta-Hydrolases"/>
    <property type="match status" value="1"/>
</dbReference>
<dbReference type="InterPro" id="IPR029058">
    <property type="entry name" value="AB_hydrolase_fold"/>
</dbReference>
<proteinExistence type="predicted"/>
<dbReference type="Gene3D" id="3.40.50.1820">
    <property type="entry name" value="alpha/beta hydrolase"/>
    <property type="match status" value="1"/>
</dbReference>